<evidence type="ECO:0000256" key="17">
    <source>
        <dbReference type="RuleBase" id="RU000456"/>
    </source>
</evidence>
<evidence type="ECO:0000256" key="19">
    <source>
        <dbReference type="SAM" id="Phobius"/>
    </source>
</evidence>
<evidence type="ECO:0000256" key="7">
    <source>
        <dbReference type="ARBA" id="ARBA00022723"/>
    </source>
</evidence>
<evidence type="ECO:0000256" key="18">
    <source>
        <dbReference type="RuleBase" id="RU004024"/>
    </source>
</evidence>
<accession>A0A558CI49</accession>
<evidence type="ECO:0000256" key="9">
    <source>
        <dbReference type="ARBA" id="ARBA00022982"/>
    </source>
</evidence>
<evidence type="ECO:0000256" key="12">
    <source>
        <dbReference type="ARBA" id="ARBA00023008"/>
    </source>
</evidence>
<keyword evidence="7 16" id="KW-0479">Metal-binding</keyword>
<keyword evidence="3 17" id="KW-0813">Transport</keyword>
<dbReference type="PANTHER" id="PTHR22888">
    <property type="entry name" value="CYTOCHROME C OXIDASE, SUBUNIT II"/>
    <property type="match status" value="1"/>
</dbReference>
<dbReference type="NCBIfam" id="TIGR02866">
    <property type="entry name" value="CoxB"/>
    <property type="match status" value="1"/>
</dbReference>
<reference evidence="23 24" key="1">
    <citation type="submission" date="2019-07" db="EMBL/GenBank/DDBJ databases">
        <title>The pathways for chlorine oxyanion respiration interact through the shared metabolite chlorate.</title>
        <authorList>
            <person name="Barnum T.P."/>
            <person name="Cheng Y."/>
            <person name="Hill K.A."/>
            <person name="Lucas L.N."/>
            <person name="Carlson H.K."/>
            <person name="Coates J.D."/>
        </authorList>
    </citation>
    <scope>NUCLEOTIDE SEQUENCE [LARGE SCALE GENOMIC DNA]</scope>
    <source>
        <strain evidence="23">BK-3</strain>
    </source>
</reference>
<evidence type="ECO:0000256" key="4">
    <source>
        <dbReference type="ARBA" id="ARBA00022617"/>
    </source>
</evidence>
<comment type="similarity">
    <text evidence="2 17">Belongs to the cytochrome c oxidase subunit 2 family.</text>
</comment>
<evidence type="ECO:0000256" key="3">
    <source>
        <dbReference type="ARBA" id="ARBA00022448"/>
    </source>
</evidence>
<dbReference type="PRINTS" id="PR01166">
    <property type="entry name" value="CYCOXIDASEII"/>
</dbReference>
<dbReference type="InterPro" id="IPR011759">
    <property type="entry name" value="Cyt_c_oxidase_su2_TM_dom"/>
</dbReference>
<dbReference type="PROSITE" id="PS50857">
    <property type="entry name" value="COX2_CUA"/>
    <property type="match status" value="1"/>
</dbReference>
<dbReference type="Pfam" id="PF13442">
    <property type="entry name" value="Cytochrome_CBB3"/>
    <property type="match status" value="1"/>
</dbReference>
<dbReference type="Proteomes" id="UP000317355">
    <property type="component" value="Unassembled WGS sequence"/>
</dbReference>
<evidence type="ECO:0000256" key="15">
    <source>
        <dbReference type="ARBA" id="ARBA00047816"/>
    </source>
</evidence>
<dbReference type="InterPro" id="IPR036257">
    <property type="entry name" value="Cyt_c_oxidase_su2_TM_sf"/>
</dbReference>
<dbReference type="InterPro" id="IPR001505">
    <property type="entry name" value="Copper_CuA"/>
</dbReference>
<dbReference type="GO" id="GO:0004129">
    <property type="term" value="F:cytochrome-c oxidase activity"/>
    <property type="evidence" value="ECO:0007669"/>
    <property type="project" value="UniProtKB-EC"/>
</dbReference>
<dbReference type="EC" id="7.1.1.9" evidence="18"/>
<feature type="domain" description="Cytochrome oxidase subunit II copper A binding" evidence="21">
    <location>
        <begin position="126"/>
        <end position="256"/>
    </location>
</feature>
<dbReference type="InterPro" id="IPR009056">
    <property type="entry name" value="Cyt_c-like_dom"/>
</dbReference>
<dbReference type="SUPFAM" id="SSF49503">
    <property type="entry name" value="Cupredoxins"/>
    <property type="match status" value="1"/>
</dbReference>
<comment type="caution">
    <text evidence="23">The sequence shown here is derived from an EMBL/GenBank/DDBJ whole genome shotgun (WGS) entry which is preliminary data.</text>
</comment>
<dbReference type="InterPro" id="IPR002429">
    <property type="entry name" value="CcO_II-like_C"/>
</dbReference>
<feature type="signal peptide" evidence="20">
    <location>
        <begin position="1"/>
        <end position="26"/>
    </location>
</feature>
<comment type="catalytic activity">
    <reaction evidence="15 18">
        <text>4 Fe(II)-[cytochrome c] + O2 + 8 H(+)(in) = 4 Fe(III)-[cytochrome c] + 2 H2O + 4 H(+)(out)</text>
        <dbReference type="Rhea" id="RHEA:11436"/>
        <dbReference type="Rhea" id="RHEA-COMP:10350"/>
        <dbReference type="Rhea" id="RHEA-COMP:14399"/>
        <dbReference type="ChEBI" id="CHEBI:15377"/>
        <dbReference type="ChEBI" id="CHEBI:15378"/>
        <dbReference type="ChEBI" id="CHEBI:15379"/>
        <dbReference type="ChEBI" id="CHEBI:29033"/>
        <dbReference type="ChEBI" id="CHEBI:29034"/>
        <dbReference type="EC" id="7.1.1.9"/>
    </reaction>
</comment>
<keyword evidence="6 17" id="KW-0812">Transmembrane</keyword>
<keyword evidence="8" id="KW-1278">Translocase</keyword>
<evidence type="ECO:0000313" key="23">
    <source>
        <dbReference type="EMBL" id="TVT48382.1"/>
    </source>
</evidence>
<dbReference type="GO" id="GO:0042773">
    <property type="term" value="P:ATP synthesis coupled electron transport"/>
    <property type="evidence" value="ECO:0007669"/>
    <property type="project" value="TreeGrafter"/>
</dbReference>
<keyword evidence="13 19" id="KW-0472">Membrane</keyword>
<protein>
    <recommendedName>
        <fullName evidence="18">Cytochrome c oxidase subunit 2</fullName>
        <ecNumber evidence="18">7.1.1.9</ecNumber>
    </recommendedName>
</protein>
<feature type="transmembrane region" description="Helical" evidence="19">
    <location>
        <begin position="50"/>
        <end position="70"/>
    </location>
</feature>
<proteinExistence type="inferred from homology"/>
<evidence type="ECO:0000256" key="1">
    <source>
        <dbReference type="ARBA" id="ARBA00004141"/>
    </source>
</evidence>
<evidence type="ECO:0000256" key="16">
    <source>
        <dbReference type="PROSITE-ProRule" id="PRU00433"/>
    </source>
</evidence>
<keyword evidence="5 17" id="KW-0679">Respiratory chain</keyword>
<keyword evidence="11 16" id="KW-0408">Iron</keyword>
<dbReference type="GO" id="GO:0016491">
    <property type="term" value="F:oxidoreductase activity"/>
    <property type="evidence" value="ECO:0007669"/>
    <property type="project" value="UniProtKB-KW"/>
</dbReference>
<dbReference type="Gene3D" id="1.10.287.90">
    <property type="match status" value="1"/>
</dbReference>
<dbReference type="Pfam" id="PF02790">
    <property type="entry name" value="COX2_TM"/>
    <property type="match status" value="1"/>
</dbReference>
<gene>
    <name evidence="23" type="primary">coxB</name>
    <name evidence="23" type="ORF">FHK82_17805</name>
</gene>
<name>A0A558CI49_9GAMM</name>
<dbReference type="PROSITE" id="PS00078">
    <property type="entry name" value="COX2"/>
    <property type="match status" value="1"/>
</dbReference>
<sequence>MCRRFTAFSRALLLVTGIAFIQTAQAEYGVNFPQPAADVAQEIYDIHMLTMQIATFLLLIVFSFVIYSLYFHRKSRGYSADQHFHNTWFGNWSWVMVPALVLGVDLTIASNAGTVLNKVWEVPKGEKLLDVKVTGHQWWWEFDYLDYGIKVESRFVPKEKSGDLYLREVDNRLMLPTNTKIRFLHTSADVNHAFWVPELAFKKDAIPGYVTETWSELNREGVFRGQCAELCGTWHSRMPLVVESVPPAQFQEWVKGQQAIKVAAAAEANSAKTWSKNELFNKGKELFDTKCAACHQVTGMGLPPAFPALNGSPIVNGPVADHLHIVINGKPGTAMQAWSSLNDLEIAAIITYERNAWDNKTGDVVQPTDVKQAR</sequence>
<evidence type="ECO:0000259" key="21">
    <source>
        <dbReference type="PROSITE" id="PS50857"/>
    </source>
</evidence>
<dbReference type="Gene3D" id="2.60.40.420">
    <property type="entry name" value="Cupredoxins - blue copper proteins"/>
    <property type="match status" value="1"/>
</dbReference>
<dbReference type="PANTHER" id="PTHR22888:SF9">
    <property type="entry name" value="CYTOCHROME C OXIDASE SUBUNIT 2"/>
    <property type="match status" value="1"/>
</dbReference>
<dbReference type="STRING" id="1543721.AAY24_01840"/>
<evidence type="ECO:0000256" key="10">
    <source>
        <dbReference type="ARBA" id="ARBA00022989"/>
    </source>
</evidence>
<dbReference type="GO" id="GO:0005886">
    <property type="term" value="C:plasma membrane"/>
    <property type="evidence" value="ECO:0007669"/>
    <property type="project" value="UniProtKB-SubCell"/>
</dbReference>
<evidence type="ECO:0000256" key="14">
    <source>
        <dbReference type="ARBA" id="ARBA00024688"/>
    </source>
</evidence>
<keyword evidence="12 18" id="KW-0186">Copper</keyword>
<evidence type="ECO:0000256" key="8">
    <source>
        <dbReference type="ARBA" id="ARBA00022967"/>
    </source>
</evidence>
<feature type="chain" id="PRO_5022183512" description="Cytochrome c oxidase subunit 2" evidence="20">
    <location>
        <begin position="27"/>
        <end position="374"/>
    </location>
</feature>
<dbReference type="GO" id="GO:0020037">
    <property type="term" value="F:heme binding"/>
    <property type="evidence" value="ECO:0007669"/>
    <property type="project" value="InterPro"/>
</dbReference>
<keyword evidence="10 19" id="KW-1133">Transmembrane helix</keyword>
<evidence type="ECO:0000313" key="24">
    <source>
        <dbReference type="Proteomes" id="UP000317355"/>
    </source>
</evidence>
<comment type="cofactor">
    <cofactor evidence="18">
        <name>Cu cation</name>
        <dbReference type="ChEBI" id="CHEBI:23378"/>
    </cofactor>
    <text evidence="18">Binds a copper A center.</text>
</comment>
<dbReference type="AlphaFoldDB" id="A0A558CI49"/>
<dbReference type="InterPro" id="IPR014222">
    <property type="entry name" value="Cyt_c_oxidase_su2"/>
</dbReference>
<dbReference type="Pfam" id="PF00116">
    <property type="entry name" value="COX2"/>
    <property type="match status" value="1"/>
</dbReference>
<feature type="domain" description="Cytochrome c" evidence="22">
    <location>
        <begin position="278"/>
        <end position="357"/>
    </location>
</feature>
<evidence type="ECO:0000256" key="6">
    <source>
        <dbReference type="ARBA" id="ARBA00022692"/>
    </source>
</evidence>
<evidence type="ECO:0000256" key="2">
    <source>
        <dbReference type="ARBA" id="ARBA00007866"/>
    </source>
</evidence>
<keyword evidence="20" id="KW-0732">Signal</keyword>
<organism evidence="23 24">
    <name type="scientific">Sedimenticola thiotaurini</name>
    <dbReference type="NCBI Taxonomy" id="1543721"/>
    <lineage>
        <taxon>Bacteria</taxon>
        <taxon>Pseudomonadati</taxon>
        <taxon>Pseudomonadota</taxon>
        <taxon>Gammaproteobacteria</taxon>
        <taxon>Chromatiales</taxon>
        <taxon>Sedimenticolaceae</taxon>
        <taxon>Sedimenticola</taxon>
    </lineage>
</organism>
<evidence type="ECO:0000256" key="11">
    <source>
        <dbReference type="ARBA" id="ARBA00023004"/>
    </source>
</evidence>
<dbReference type="InterPro" id="IPR045187">
    <property type="entry name" value="CcO_II"/>
</dbReference>
<dbReference type="GO" id="GO:0005507">
    <property type="term" value="F:copper ion binding"/>
    <property type="evidence" value="ECO:0007669"/>
    <property type="project" value="InterPro"/>
</dbReference>
<dbReference type="InterPro" id="IPR008972">
    <property type="entry name" value="Cupredoxin"/>
</dbReference>
<dbReference type="InterPro" id="IPR036909">
    <property type="entry name" value="Cyt_c-like_dom_sf"/>
</dbReference>
<evidence type="ECO:0000256" key="13">
    <source>
        <dbReference type="ARBA" id="ARBA00023136"/>
    </source>
</evidence>
<keyword evidence="23" id="KW-0560">Oxidoreductase</keyword>
<dbReference type="PROSITE" id="PS51007">
    <property type="entry name" value="CYTC"/>
    <property type="match status" value="1"/>
</dbReference>
<dbReference type="SUPFAM" id="SSF46626">
    <property type="entry name" value="Cytochrome c"/>
    <property type="match status" value="1"/>
</dbReference>
<evidence type="ECO:0000256" key="20">
    <source>
        <dbReference type="SAM" id="SignalP"/>
    </source>
</evidence>
<dbReference type="Gene3D" id="1.10.760.10">
    <property type="entry name" value="Cytochrome c-like domain"/>
    <property type="match status" value="1"/>
</dbReference>
<evidence type="ECO:0000259" key="22">
    <source>
        <dbReference type="PROSITE" id="PS51007"/>
    </source>
</evidence>
<dbReference type="EMBL" id="VMRY01000138">
    <property type="protein sequence ID" value="TVT48382.1"/>
    <property type="molecule type" value="Genomic_DNA"/>
</dbReference>
<comment type="function">
    <text evidence="14 18">Subunits I and II form the functional core of the enzyme complex. Electrons originating in cytochrome c are transferred via heme a and Cu(A) to the binuclear center formed by heme a3 and Cu(B).</text>
</comment>
<keyword evidence="9 17" id="KW-0249">Electron transport</keyword>
<dbReference type="SUPFAM" id="SSF81464">
    <property type="entry name" value="Cytochrome c oxidase subunit II-like, transmembrane region"/>
    <property type="match status" value="1"/>
</dbReference>
<comment type="subcellular location">
    <subcellularLocation>
        <location evidence="17">Cell membrane</location>
        <topology evidence="17">Multi-pass membrane protein</topology>
    </subcellularLocation>
    <subcellularLocation>
        <location evidence="1">Membrane</location>
        <topology evidence="1">Multi-pass membrane protein</topology>
    </subcellularLocation>
</comment>
<keyword evidence="4 16" id="KW-0349">Heme</keyword>
<evidence type="ECO:0000256" key="5">
    <source>
        <dbReference type="ARBA" id="ARBA00022660"/>
    </source>
</evidence>